<dbReference type="RefSeq" id="WP_135188898.1">
    <property type="nucleotide sequence ID" value="NZ_SPUM01000038.1"/>
</dbReference>
<proteinExistence type="predicted"/>
<accession>A0A4Y9T7X5</accession>
<evidence type="ECO:0008006" key="3">
    <source>
        <dbReference type="Google" id="ProtNLM"/>
    </source>
</evidence>
<dbReference type="AlphaFoldDB" id="A0A4Y9T7X5"/>
<gene>
    <name evidence="1" type="ORF">E4O92_06290</name>
</gene>
<evidence type="ECO:0000313" key="2">
    <source>
        <dbReference type="Proteomes" id="UP000297258"/>
    </source>
</evidence>
<dbReference type="Proteomes" id="UP000297258">
    <property type="component" value="Unassembled WGS sequence"/>
</dbReference>
<dbReference type="OrthoDB" id="7860940at2"/>
<comment type="caution">
    <text evidence="1">The sequence shown here is derived from an EMBL/GenBank/DDBJ whole genome shotgun (WGS) entry which is preliminary data.</text>
</comment>
<sequence length="185" mass="20709">MSKKQTYEVVQTTPLAVPHSSLQIVADHLRSEAASRFRTPDGDYFGRSAFNRYYYATFLEIKVVLGRLRKEWDGNVAHADIPTLLRVRIVDDLKKGKSKAAKASDGHAISLCSQGIAAARHLAEMMETCRAIRVVADYNPEIPVKFTQADNFTLSSTPVNEAGRWPNRARACLSSIEDAWRQVNE</sequence>
<protein>
    <recommendedName>
        <fullName evidence="3">HEPN domain-containing protein</fullName>
    </recommendedName>
</protein>
<organism evidence="1 2">
    <name type="scientific">Massilia horti</name>
    <dbReference type="NCBI Taxonomy" id="2562153"/>
    <lineage>
        <taxon>Bacteria</taxon>
        <taxon>Pseudomonadati</taxon>
        <taxon>Pseudomonadota</taxon>
        <taxon>Betaproteobacteria</taxon>
        <taxon>Burkholderiales</taxon>
        <taxon>Oxalobacteraceae</taxon>
        <taxon>Telluria group</taxon>
        <taxon>Massilia</taxon>
    </lineage>
</organism>
<reference evidence="1 2" key="1">
    <citation type="submission" date="2019-03" db="EMBL/GenBank/DDBJ databases">
        <title>Draft genome of Massilia hortus sp. nov., a novel bacterial species of the Oxalobacteraceae family.</title>
        <authorList>
            <person name="Peta V."/>
            <person name="Raths R."/>
            <person name="Bucking H."/>
        </authorList>
    </citation>
    <scope>NUCLEOTIDE SEQUENCE [LARGE SCALE GENOMIC DNA]</scope>
    <source>
        <strain evidence="1 2">ONC3</strain>
    </source>
</reference>
<evidence type="ECO:0000313" key="1">
    <source>
        <dbReference type="EMBL" id="TFW33599.1"/>
    </source>
</evidence>
<name>A0A4Y9T7X5_9BURK</name>
<keyword evidence="2" id="KW-1185">Reference proteome</keyword>
<dbReference type="Gene3D" id="1.20.120.330">
    <property type="entry name" value="Nucleotidyltransferases domain 2"/>
    <property type="match status" value="1"/>
</dbReference>
<dbReference type="EMBL" id="SPUM01000038">
    <property type="protein sequence ID" value="TFW33599.1"/>
    <property type="molecule type" value="Genomic_DNA"/>
</dbReference>